<evidence type="ECO:0000313" key="5">
    <source>
        <dbReference type="Proteomes" id="UP000319514"/>
    </source>
</evidence>
<dbReference type="Gene3D" id="1.10.10.10">
    <property type="entry name" value="Winged helix-like DNA-binding domain superfamily/Winged helix DNA-binding domain"/>
    <property type="match status" value="1"/>
</dbReference>
<dbReference type="InterPro" id="IPR036388">
    <property type="entry name" value="WH-like_DNA-bd_sf"/>
</dbReference>
<feature type="domain" description="Transcriptional repressor PaaX-like central Cas2-like" evidence="3">
    <location>
        <begin position="102"/>
        <end position="180"/>
    </location>
</feature>
<comment type="caution">
    <text evidence="4">The sequence shown here is derived from an EMBL/GenBank/DDBJ whole genome shotgun (WGS) entry which is preliminary data.</text>
</comment>
<feature type="domain" description="Transcriptional repressor PaaX-like C-terminal" evidence="2">
    <location>
        <begin position="185"/>
        <end position="273"/>
    </location>
</feature>
<proteinExistence type="predicted"/>
<dbReference type="PIRSF" id="PIRSF020623">
    <property type="entry name" value="PaaX"/>
    <property type="match status" value="1"/>
</dbReference>
<dbReference type="EMBL" id="VFOQ01000001">
    <property type="protein sequence ID" value="TQL60429.1"/>
    <property type="molecule type" value="Genomic_DNA"/>
</dbReference>
<gene>
    <name evidence="4" type="ORF">FB474_1817</name>
</gene>
<reference evidence="4 5" key="1">
    <citation type="submission" date="2019-06" db="EMBL/GenBank/DDBJ databases">
        <title>Sequencing the genomes of 1000 actinobacteria strains.</title>
        <authorList>
            <person name="Klenk H.-P."/>
        </authorList>
    </citation>
    <scope>NUCLEOTIDE SEQUENCE [LARGE SCALE GENOMIC DNA]</scope>
    <source>
        <strain evidence="4 5">DSM 18082</strain>
    </source>
</reference>
<dbReference type="PANTHER" id="PTHR30319">
    <property type="entry name" value="PHENYLACETIC ACID REGULATOR-RELATED TRANSCRIPTIONAL REPRESSOR"/>
    <property type="match status" value="1"/>
</dbReference>
<keyword evidence="5" id="KW-1185">Reference proteome</keyword>
<dbReference type="Pfam" id="PF08223">
    <property type="entry name" value="PaaX_C"/>
    <property type="match status" value="1"/>
</dbReference>
<dbReference type="RefSeq" id="WP_246092105.1">
    <property type="nucleotide sequence ID" value="NZ_BAAAKX010000021.1"/>
</dbReference>
<organism evidence="4 5">
    <name type="scientific">Oryzihumus leptocrescens</name>
    <dbReference type="NCBI Taxonomy" id="297536"/>
    <lineage>
        <taxon>Bacteria</taxon>
        <taxon>Bacillati</taxon>
        <taxon>Actinomycetota</taxon>
        <taxon>Actinomycetes</taxon>
        <taxon>Micrococcales</taxon>
        <taxon>Intrasporangiaceae</taxon>
        <taxon>Oryzihumus</taxon>
    </lineage>
</organism>
<dbReference type="AlphaFoldDB" id="A0A542ZJE7"/>
<dbReference type="InterPro" id="IPR011965">
    <property type="entry name" value="PaaX_trns_reg"/>
</dbReference>
<dbReference type="Pfam" id="PF07848">
    <property type="entry name" value="PaaX"/>
    <property type="match status" value="1"/>
</dbReference>
<evidence type="ECO:0000259" key="3">
    <source>
        <dbReference type="Pfam" id="PF20803"/>
    </source>
</evidence>
<dbReference type="InterPro" id="IPR013225">
    <property type="entry name" value="PaaX_C"/>
</dbReference>
<evidence type="ECO:0000313" key="4">
    <source>
        <dbReference type="EMBL" id="TQL60429.1"/>
    </source>
</evidence>
<name>A0A542ZJE7_9MICO</name>
<dbReference type="Gene3D" id="3.30.70.2650">
    <property type="match status" value="1"/>
</dbReference>
<dbReference type="GO" id="GO:0006351">
    <property type="term" value="P:DNA-templated transcription"/>
    <property type="evidence" value="ECO:0007669"/>
    <property type="project" value="InterPro"/>
</dbReference>
<dbReference type="Pfam" id="PF20803">
    <property type="entry name" value="PaaX_M"/>
    <property type="match status" value="1"/>
</dbReference>
<feature type="domain" description="Transcriptional repressor PaaX-like N-terminal" evidence="1">
    <location>
        <begin position="14"/>
        <end position="81"/>
    </location>
</feature>
<sequence length="293" mass="31311">MPDALTAPLTAQRSRTVVVSFLGAVVRPMGGWMPIRGAVDLLTPMGLDAQSVRTAVFRLKQRDWLTPETRAGVRGYALTDTALAALAAGDAVIWHAREPADLADGWCVLSFSVPESARARRHQLRSRLTALGFGMLGGGVWIAPARMAEAAERAVEELGLTSRCALFVGRHVGGEQLSELISDSWNLEEIDQQYQEFIGSCADLATTSDAGEAPEGADAFTAYLGVIDRWRKLPYRDPGLPPEVLPAGWSGPAAGALFERLVAGLEARALTHAATSWPAAAQHPPRARKPASP</sequence>
<dbReference type="PANTHER" id="PTHR30319:SF1">
    <property type="entry name" value="TRANSCRIPTIONAL REPRESSOR PAAX"/>
    <property type="match status" value="1"/>
</dbReference>
<dbReference type="Proteomes" id="UP000319514">
    <property type="component" value="Unassembled WGS sequence"/>
</dbReference>
<accession>A0A542ZJE7</accession>
<evidence type="ECO:0000259" key="2">
    <source>
        <dbReference type="Pfam" id="PF08223"/>
    </source>
</evidence>
<evidence type="ECO:0000259" key="1">
    <source>
        <dbReference type="Pfam" id="PF07848"/>
    </source>
</evidence>
<dbReference type="Gene3D" id="1.20.58.1460">
    <property type="match status" value="1"/>
</dbReference>
<dbReference type="InterPro" id="IPR012906">
    <property type="entry name" value="PaaX-like_N"/>
</dbReference>
<dbReference type="InterPro" id="IPR048846">
    <property type="entry name" value="PaaX-like_central"/>
</dbReference>
<protein>
    <submittedName>
        <fullName evidence="4">PaaX family transcriptional regulator</fullName>
    </submittedName>
</protein>